<dbReference type="RefSeq" id="WP_149331379.1">
    <property type="nucleotide sequence ID" value="NZ_JBHOFR010000003.1"/>
</dbReference>
<comment type="caution">
    <text evidence="1">The sequence shown here is derived from an EMBL/GenBank/DDBJ whole genome shotgun (WGS) entry which is preliminary data.</text>
</comment>
<proteinExistence type="predicted"/>
<evidence type="ECO:0000313" key="1">
    <source>
        <dbReference type="EMBL" id="KAA0696414.1"/>
    </source>
</evidence>
<name>A0A7V7GVZ1_9GAMM</name>
<dbReference type="EMBL" id="QOVF01000001">
    <property type="protein sequence ID" value="KAA0696414.1"/>
    <property type="molecule type" value="Genomic_DNA"/>
</dbReference>
<organism evidence="1 2">
    <name type="scientific">Halopseudomonas laoshanensis</name>
    <dbReference type="NCBI Taxonomy" id="2268758"/>
    <lineage>
        <taxon>Bacteria</taxon>
        <taxon>Pseudomonadati</taxon>
        <taxon>Pseudomonadota</taxon>
        <taxon>Gammaproteobacteria</taxon>
        <taxon>Pseudomonadales</taxon>
        <taxon>Pseudomonadaceae</taxon>
        <taxon>Halopseudomonas</taxon>
    </lineage>
</organism>
<sequence>MPARQLQIQLESLQHTLNETDGPMSEEERASLQALADNIEARLRAVEANEAPEEDPTLVDGVNLMIEQFSARHPTVAATLQSVGKALSDMGI</sequence>
<dbReference type="AlphaFoldDB" id="A0A7V7GVZ1"/>
<reference evidence="1 2" key="1">
    <citation type="submission" date="2018-07" db="EMBL/GenBank/DDBJ databases">
        <title>Pseudomonas laoshanensis sp. nov., isolated from soil.</title>
        <authorList>
            <person name="Sun J."/>
            <person name="Yu L."/>
            <person name="Wang M."/>
            <person name="Zhang C."/>
        </authorList>
    </citation>
    <scope>NUCLEOTIDE SEQUENCE [LARGE SCALE GENOMIC DNA]</scope>
    <source>
        <strain evidence="1 2">Y22</strain>
    </source>
</reference>
<gene>
    <name evidence="1" type="ORF">DT594_03445</name>
</gene>
<dbReference type="InterPro" id="IPR025516">
    <property type="entry name" value="DUF4404"/>
</dbReference>
<dbReference type="OrthoDB" id="4335607at2"/>
<evidence type="ECO:0000313" key="2">
    <source>
        <dbReference type="Proteomes" id="UP000463138"/>
    </source>
</evidence>
<dbReference type="Proteomes" id="UP000463138">
    <property type="component" value="Unassembled WGS sequence"/>
</dbReference>
<dbReference type="Pfam" id="PF14357">
    <property type="entry name" value="DUF4404"/>
    <property type="match status" value="1"/>
</dbReference>
<accession>A0A7V7GVZ1</accession>
<protein>
    <submittedName>
        <fullName evidence="1">DUF4404 family protein</fullName>
    </submittedName>
</protein>
<keyword evidence="2" id="KW-1185">Reference proteome</keyword>